<organism evidence="2 3">
    <name type="scientific">Microvirga thermotolerans</name>
    <dbReference type="NCBI Taxonomy" id="2651334"/>
    <lineage>
        <taxon>Bacteria</taxon>
        <taxon>Pseudomonadati</taxon>
        <taxon>Pseudomonadota</taxon>
        <taxon>Alphaproteobacteria</taxon>
        <taxon>Hyphomicrobiales</taxon>
        <taxon>Methylobacteriaceae</taxon>
        <taxon>Microvirga</taxon>
    </lineage>
</organism>
<dbReference type="KEGG" id="mico:GDR74_00195"/>
<accession>A0A5P9JSZ9</accession>
<protein>
    <submittedName>
        <fullName evidence="2">Uncharacterized protein</fullName>
    </submittedName>
</protein>
<feature type="compositionally biased region" description="Polar residues" evidence="1">
    <location>
        <begin position="278"/>
        <end position="287"/>
    </location>
</feature>
<keyword evidence="3" id="KW-1185">Reference proteome</keyword>
<dbReference type="RefSeq" id="WP_152584406.1">
    <property type="nucleotide sequence ID" value="NZ_CP045423.1"/>
</dbReference>
<dbReference type="EMBL" id="CP045423">
    <property type="protein sequence ID" value="QFU14756.1"/>
    <property type="molecule type" value="Genomic_DNA"/>
</dbReference>
<gene>
    <name evidence="2" type="ORF">GDR74_00195</name>
</gene>
<evidence type="ECO:0000313" key="2">
    <source>
        <dbReference type="EMBL" id="QFU14756.1"/>
    </source>
</evidence>
<reference evidence="2 3" key="1">
    <citation type="submission" date="2019-10" db="EMBL/GenBank/DDBJ databases">
        <title>Isolation, Identification of Microvirga thermotolerans HR1, a novel thermophilic bacterium and Comparative Genomics of the genus Microvirga.</title>
        <authorList>
            <person name="Li J."/>
            <person name="Zhang W."/>
            <person name="Lin M."/>
            <person name="Wang J."/>
        </authorList>
    </citation>
    <scope>NUCLEOTIDE SEQUENCE [LARGE SCALE GENOMIC DNA]</scope>
    <source>
        <strain evidence="2 3">HR1</strain>
    </source>
</reference>
<dbReference type="AlphaFoldDB" id="A0A5P9JSZ9"/>
<feature type="compositionally biased region" description="Basic and acidic residues" evidence="1">
    <location>
        <begin position="310"/>
        <end position="319"/>
    </location>
</feature>
<name>A0A5P9JSZ9_9HYPH</name>
<feature type="region of interest" description="Disordered" evidence="1">
    <location>
        <begin position="257"/>
        <end position="319"/>
    </location>
</feature>
<sequence length="319" mass="34167">MIVAFFADDTSASHAALLTARGLATVDRWATLVQFTHPGATGLSAPSTAPSIPVVRVDAGSRPPADLRRLLDQVEEEDGDLILAAPLHLIRSPLLASCRHLPVLPCGATFMGTAAMKKAVHRLRSASPSGREVPHWLLACGYHTVADAMGDAPEERTVSTRHQSTRVLPLAMPLLRRADTAALMGGSPAPSILRHGVLLAAALEAAAADPFADCLDRAGLADMLDPGPSLEDRRLGEKLSALADMFEWLSDTHRTVPAARGASRRPDTDCRHPFLSARTASRQTAGSSRPARRTAIARELHRRTPPFTLRDAKPSLRRS</sequence>
<evidence type="ECO:0000256" key="1">
    <source>
        <dbReference type="SAM" id="MobiDB-lite"/>
    </source>
</evidence>
<proteinExistence type="predicted"/>
<evidence type="ECO:0000313" key="3">
    <source>
        <dbReference type="Proteomes" id="UP000325614"/>
    </source>
</evidence>
<dbReference type="Proteomes" id="UP000325614">
    <property type="component" value="Chromosome"/>
</dbReference>